<name>A0A1B7KS29_PARTM</name>
<comment type="caution">
    <text evidence="2">The sequence shown here is derived from an EMBL/GenBank/DDBJ whole genome shotgun (WGS) entry which is preliminary data.</text>
</comment>
<proteinExistence type="predicted"/>
<evidence type="ECO:0008006" key="4">
    <source>
        <dbReference type="Google" id="ProtNLM"/>
    </source>
</evidence>
<feature type="transmembrane region" description="Helical" evidence="1">
    <location>
        <begin position="228"/>
        <end position="252"/>
    </location>
</feature>
<organism evidence="2 3">
    <name type="scientific">Parageobacillus thermoglucosidasius</name>
    <name type="common">Geobacillus thermoglucosidasius</name>
    <dbReference type="NCBI Taxonomy" id="1426"/>
    <lineage>
        <taxon>Bacteria</taxon>
        <taxon>Bacillati</taxon>
        <taxon>Bacillota</taxon>
        <taxon>Bacilli</taxon>
        <taxon>Bacillales</taxon>
        <taxon>Anoxybacillaceae</taxon>
        <taxon>Parageobacillus</taxon>
    </lineage>
</organism>
<keyword evidence="1" id="KW-1133">Transmembrane helix</keyword>
<feature type="transmembrane region" description="Helical" evidence="1">
    <location>
        <begin position="58"/>
        <end position="80"/>
    </location>
</feature>
<dbReference type="EMBL" id="LXMA01000023">
    <property type="protein sequence ID" value="OAT72901.1"/>
    <property type="molecule type" value="Genomic_DNA"/>
</dbReference>
<protein>
    <recommendedName>
        <fullName evidence="4">DUF3307 domain-containing protein</fullName>
    </recommendedName>
</protein>
<dbReference type="Pfam" id="PF11750">
    <property type="entry name" value="DUF3307"/>
    <property type="match status" value="1"/>
</dbReference>
<dbReference type="Proteomes" id="UP000078290">
    <property type="component" value="Unassembled WGS sequence"/>
</dbReference>
<evidence type="ECO:0000313" key="2">
    <source>
        <dbReference type="EMBL" id="OAT72901.1"/>
    </source>
</evidence>
<feature type="transmembrane region" description="Helical" evidence="1">
    <location>
        <begin position="100"/>
        <end position="119"/>
    </location>
</feature>
<feature type="transmembrane region" description="Helical" evidence="1">
    <location>
        <begin position="30"/>
        <end position="52"/>
    </location>
</feature>
<keyword evidence="1" id="KW-0812">Transmembrane</keyword>
<feature type="transmembrane region" description="Helical" evidence="1">
    <location>
        <begin position="264"/>
        <end position="287"/>
    </location>
</feature>
<evidence type="ECO:0000313" key="3">
    <source>
        <dbReference type="Proteomes" id="UP000078290"/>
    </source>
</evidence>
<evidence type="ECO:0000256" key="1">
    <source>
        <dbReference type="SAM" id="Phobius"/>
    </source>
</evidence>
<reference evidence="3" key="1">
    <citation type="submission" date="2016-05" db="EMBL/GenBank/DDBJ databases">
        <authorList>
            <person name="Wang W."/>
            <person name="Zhu L."/>
        </authorList>
    </citation>
    <scope>NUCLEOTIDE SEQUENCE [LARGE SCALE GENOMIC DNA]</scope>
    <source>
        <strain evidence="3">W-2</strain>
    </source>
</reference>
<dbReference type="AlphaFoldDB" id="A0A1B7KS29"/>
<accession>A0A1B7KS29</accession>
<sequence>MWIYFYAAHLLGDFMFQPDRCVNGRKERPILFLGKHVAIHIVLMAIASFIAMSMNNSFHLSVFLLSGQAILLISICHYLIDYGKMKLNDNLKGTGNQAFLFLLDQMLHFLTIWIAFHGLHISTRLLDNGAASFFRGWTTDEKIVATGCVFILATYGADRFLQIVLQDIMPNRELQEGIYRLSDEKMEVKIRHKNDGGQEVEITTVKTEQFFRDSPAKIGSIIGMLERMLIVIFMIMDMVQGLAFLAALKTLARFKQFEHKQFSEYYLIGTLSSAVIGILLGIVASQIW</sequence>
<dbReference type="OrthoDB" id="5122730at2"/>
<dbReference type="RefSeq" id="WP_064551870.1">
    <property type="nucleotide sequence ID" value="NZ_LXMA01000023.1"/>
</dbReference>
<keyword evidence="1" id="KW-0472">Membrane</keyword>
<gene>
    <name evidence="2" type="ORF">A7K69_08190</name>
</gene>
<dbReference type="InterPro" id="IPR021737">
    <property type="entry name" value="Phage_phiKZ_Orf197"/>
</dbReference>